<evidence type="ECO:0000256" key="2">
    <source>
        <dbReference type="ARBA" id="ARBA00022908"/>
    </source>
</evidence>
<dbReference type="EMBL" id="AP019823">
    <property type="protein sequence ID" value="BBM37383.1"/>
    <property type="molecule type" value="Genomic_DNA"/>
</dbReference>
<dbReference type="GO" id="GO:0006310">
    <property type="term" value="P:DNA recombination"/>
    <property type="evidence" value="ECO:0007669"/>
    <property type="project" value="UniProtKB-KW"/>
</dbReference>
<dbReference type="InterPro" id="IPR002104">
    <property type="entry name" value="Integrase_catalytic"/>
</dbReference>
<evidence type="ECO:0000313" key="8">
    <source>
        <dbReference type="EMBL" id="BBM37383.1"/>
    </source>
</evidence>
<keyword evidence="4" id="KW-0233">DNA recombination</keyword>
<dbReference type="CDD" id="cd01189">
    <property type="entry name" value="INT_ICEBs1_C_like"/>
    <property type="match status" value="1"/>
</dbReference>
<dbReference type="GO" id="GO:0003677">
    <property type="term" value="F:DNA binding"/>
    <property type="evidence" value="ECO:0007669"/>
    <property type="project" value="UniProtKB-UniRule"/>
</dbReference>
<proteinExistence type="inferred from homology"/>
<reference evidence="8 9" key="1">
    <citation type="submission" date="2019-07" db="EMBL/GenBank/DDBJ databases">
        <title>Complete Genome Sequence of Leptotrichia hofstadii Strain JCM16775.</title>
        <authorList>
            <person name="Watanabe S."/>
            <person name="Cui L."/>
        </authorList>
    </citation>
    <scope>NUCLEOTIDE SEQUENCE [LARGE SCALE GENOMIC DNA]</scope>
    <source>
        <strain evidence="8 9">JCM16775</strain>
    </source>
</reference>
<accession>A0A510JHJ0</accession>
<evidence type="ECO:0000256" key="5">
    <source>
        <dbReference type="PROSITE-ProRule" id="PRU01248"/>
    </source>
</evidence>
<dbReference type="InterPro" id="IPR004107">
    <property type="entry name" value="Integrase_SAM-like_N"/>
</dbReference>
<dbReference type="InterPro" id="IPR011010">
    <property type="entry name" value="DNA_brk_join_enz"/>
</dbReference>
<dbReference type="SUPFAM" id="SSF56349">
    <property type="entry name" value="DNA breaking-rejoining enzymes"/>
    <property type="match status" value="1"/>
</dbReference>
<feature type="domain" description="Core-binding (CB)" evidence="7">
    <location>
        <begin position="16"/>
        <end position="101"/>
    </location>
</feature>
<evidence type="ECO:0000313" key="9">
    <source>
        <dbReference type="Proteomes" id="UP000321892"/>
    </source>
</evidence>
<dbReference type="OrthoDB" id="111144at2"/>
<dbReference type="PANTHER" id="PTHR30349:SF64">
    <property type="entry name" value="PROPHAGE INTEGRASE INTD-RELATED"/>
    <property type="match status" value="1"/>
</dbReference>
<dbReference type="PROSITE" id="PS51898">
    <property type="entry name" value="TYR_RECOMBINASE"/>
    <property type="match status" value="1"/>
</dbReference>
<name>A0A510JHJ0_9FUSO</name>
<sequence>MKIKSELTKKEMTVAKCMDIWIENEHNYIKESTYALYLTIIEKHLKVYFKNRKISTISNKDLQSFILDKLNDGKLNGNGGLSRKTVKDMVTVLNAVLNFAIKREIIKKTQFEYKIPKDEKVEKMEVFDSEERMKIFEYIKKNMNCRTAGILLCLCTGLRIGEICALRWKEVDMARGIISINHTIQRIYLSNAKKSEVIISEPKTQSSKRKIPIARELIPVLEKFKSEDGNYVISGTEKYIEPRTYRKFFKKMLGFLKIRKLRFHSLRHTFATQAIELGIDCKTVSEILGHSTVSITLNLYVHPDLDHKKKCMNIIFDNMVQQQPKD</sequence>
<protein>
    <submittedName>
        <fullName evidence="8">Site-specific recombinase, phage integrase family</fullName>
    </submittedName>
</protein>
<dbReference type="GO" id="GO:0015074">
    <property type="term" value="P:DNA integration"/>
    <property type="evidence" value="ECO:0007669"/>
    <property type="project" value="UniProtKB-KW"/>
</dbReference>
<dbReference type="KEGG" id="lhf:JCM16775_0058"/>
<dbReference type="PANTHER" id="PTHR30349">
    <property type="entry name" value="PHAGE INTEGRASE-RELATED"/>
    <property type="match status" value="1"/>
</dbReference>
<dbReference type="PROSITE" id="PS51900">
    <property type="entry name" value="CB"/>
    <property type="match status" value="1"/>
</dbReference>
<dbReference type="Pfam" id="PF14659">
    <property type="entry name" value="Phage_int_SAM_3"/>
    <property type="match status" value="1"/>
</dbReference>
<dbReference type="InterPro" id="IPR013762">
    <property type="entry name" value="Integrase-like_cat_sf"/>
</dbReference>
<evidence type="ECO:0000259" key="6">
    <source>
        <dbReference type="PROSITE" id="PS51898"/>
    </source>
</evidence>
<dbReference type="InterPro" id="IPR044068">
    <property type="entry name" value="CB"/>
</dbReference>
<dbReference type="InterPro" id="IPR050090">
    <property type="entry name" value="Tyrosine_recombinase_XerCD"/>
</dbReference>
<dbReference type="AlphaFoldDB" id="A0A510JHJ0"/>
<dbReference type="RefSeq" id="WP_026745477.1">
    <property type="nucleotide sequence ID" value="NZ_AP019823.1"/>
</dbReference>
<gene>
    <name evidence="8" type="ORF">JCM16775_0058</name>
</gene>
<evidence type="ECO:0000256" key="1">
    <source>
        <dbReference type="ARBA" id="ARBA00008857"/>
    </source>
</evidence>
<comment type="similarity">
    <text evidence="1">Belongs to the 'phage' integrase family.</text>
</comment>
<dbReference type="InterPro" id="IPR010998">
    <property type="entry name" value="Integrase_recombinase_N"/>
</dbReference>
<evidence type="ECO:0000256" key="3">
    <source>
        <dbReference type="ARBA" id="ARBA00023125"/>
    </source>
</evidence>
<dbReference type="Proteomes" id="UP000321892">
    <property type="component" value="Chromosome"/>
</dbReference>
<dbReference type="Gene3D" id="1.10.443.10">
    <property type="entry name" value="Intergrase catalytic core"/>
    <property type="match status" value="1"/>
</dbReference>
<keyword evidence="9" id="KW-1185">Reference proteome</keyword>
<keyword evidence="2" id="KW-0229">DNA integration</keyword>
<feature type="domain" description="Tyr recombinase" evidence="6">
    <location>
        <begin position="122"/>
        <end position="313"/>
    </location>
</feature>
<dbReference type="Pfam" id="PF00589">
    <property type="entry name" value="Phage_integrase"/>
    <property type="match status" value="1"/>
</dbReference>
<evidence type="ECO:0000259" key="7">
    <source>
        <dbReference type="PROSITE" id="PS51900"/>
    </source>
</evidence>
<organism evidence="8 9">
    <name type="scientific">Leptotrichia hofstadii</name>
    <dbReference type="NCBI Taxonomy" id="157688"/>
    <lineage>
        <taxon>Bacteria</taxon>
        <taxon>Fusobacteriati</taxon>
        <taxon>Fusobacteriota</taxon>
        <taxon>Fusobacteriia</taxon>
        <taxon>Fusobacteriales</taxon>
        <taxon>Leptotrichiaceae</taxon>
        <taxon>Leptotrichia</taxon>
    </lineage>
</organism>
<evidence type="ECO:0000256" key="4">
    <source>
        <dbReference type="ARBA" id="ARBA00023172"/>
    </source>
</evidence>
<dbReference type="Gene3D" id="1.10.150.130">
    <property type="match status" value="1"/>
</dbReference>
<keyword evidence="3 5" id="KW-0238">DNA-binding</keyword>